<keyword evidence="4" id="KW-1185">Reference proteome</keyword>
<evidence type="ECO:0000256" key="1">
    <source>
        <dbReference type="SAM" id="MobiDB-lite"/>
    </source>
</evidence>
<feature type="transmembrane region" description="Helical" evidence="2">
    <location>
        <begin position="141"/>
        <end position="165"/>
    </location>
</feature>
<keyword evidence="2" id="KW-1133">Transmembrane helix</keyword>
<dbReference type="GeneID" id="59345016"/>
<comment type="caution">
    <text evidence="3">The sequence shown here is derived from an EMBL/GenBank/DDBJ whole genome shotgun (WGS) entry which is preliminary data.</text>
</comment>
<feature type="compositionally biased region" description="Low complexity" evidence="1">
    <location>
        <begin position="223"/>
        <end position="232"/>
    </location>
</feature>
<organism evidence="3 4">
    <name type="scientific">Mycena indigotica</name>
    <dbReference type="NCBI Taxonomy" id="2126181"/>
    <lineage>
        <taxon>Eukaryota</taxon>
        <taxon>Fungi</taxon>
        <taxon>Dikarya</taxon>
        <taxon>Basidiomycota</taxon>
        <taxon>Agaricomycotina</taxon>
        <taxon>Agaricomycetes</taxon>
        <taxon>Agaricomycetidae</taxon>
        <taxon>Agaricales</taxon>
        <taxon>Marasmiineae</taxon>
        <taxon>Mycenaceae</taxon>
        <taxon>Mycena</taxon>
    </lineage>
</organism>
<keyword evidence="2" id="KW-0812">Transmembrane</keyword>
<dbReference type="AlphaFoldDB" id="A0A8H6W2R4"/>
<protein>
    <submittedName>
        <fullName evidence="3">Uncharacterized protein</fullName>
    </submittedName>
</protein>
<sequence length="274" mass="30120">MVHIRVRDEQAASAKWCPKKDQAGNDLQDSRFPKAFAVTCTYKTGVRTGRDLPVLATSPTSQRLPVAPPLLLHRRPLAHRRWPQPLAALSLTIPRPRSPGSLVLPPSASPSTAHPDAVVSQNATPSPAGNAALSGKQKAPIGAIIGGILGPLFLLLLLAAGLLWWRRKQRKQESEWRRYPPPAPSFHTYTYTGTESDFIRSHSELLHSHASAVENLPGPPPSYASHPASARPGRVRSASTYSYPFAGDWREDANNLKRAATTREKERELQFVYE</sequence>
<evidence type="ECO:0000313" key="4">
    <source>
        <dbReference type="Proteomes" id="UP000636479"/>
    </source>
</evidence>
<dbReference type="EMBL" id="JACAZF010000005">
    <property type="protein sequence ID" value="KAF7303449.1"/>
    <property type="molecule type" value="Genomic_DNA"/>
</dbReference>
<gene>
    <name evidence="3" type="ORF">MIND_00573700</name>
</gene>
<evidence type="ECO:0000313" key="3">
    <source>
        <dbReference type="EMBL" id="KAF7303449.1"/>
    </source>
</evidence>
<proteinExistence type="predicted"/>
<feature type="region of interest" description="Disordered" evidence="1">
    <location>
        <begin position="212"/>
        <end position="235"/>
    </location>
</feature>
<dbReference type="RefSeq" id="XP_037220421.1">
    <property type="nucleotide sequence ID" value="XM_037362500.1"/>
</dbReference>
<name>A0A8H6W2R4_9AGAR</name>
<reference evidence="3" key="1">
    <citation type="submission" date="2020-05" db="EMBL/GenBank/DDBJ databases">
        <title>Mycena genomes resolve the evolution of fungal bioluminescence.</title>
        <authorList>
            <person name="Tsai I.J."/>
        </authorList>
    </citation>
    <scope>NUCLEOTIDE SEQUENCE</scope>
    <source>
        <strain evidence="3">171206Taipei</strain>
    </source>
</reference>
<dbReference type="Proteomes" id="UP000636479">
    <property type="component" value="Unassembled WGS sequence"/>
</dbReference>
<evidence type="ECO:0000256" key="2">
    <source>
        <dbReference type="SAM" id="Phobius"/>
    </source>
</evidence>
<accession>A0A8H6W2R4</accession>
<feature type="region of interest" description="Disordered" evidence="1">
    <location>
        <begin position="100"/>
        <end position="134"/>
    </location>
</feature>
<keyword evidence="2" id="KW-0472">Membrane</keyword>